<name>A0A8S0VCD4_OLEEU</name>
<keyword evidence="1" id="KW-0472">Membrane</keyword>
<dbReference type="AlphaFoldDB" id="A0A8S0VCD4"/>
<evidence type="ECO:0000313" key="3">
    <source>
        <dbReference type="Proteomes" id="UP000594638"/>
    </source>
</evidence>
<protein>
    <submittedName>
        <fullName evidence="2">Uncharacterized protein</fullName>
    </submittedName>
</protein>
<keyword evidence="3" id="KW-1185">Reference proteome</keyword>
<keyword evidence="1" id="KW-0812">Transmembrane</keyword>
<comment type="caution">
    <text evidence="2">The sequence shown here is derived from an EMBL/GenBank/DDBJ whole genome shotgun (WGS) entry which is preliminary data.</text>
</comment>
<proteinExistence type="predicted"/>
<dbReference type="Proteomes" id="UP000594638">
    <property type="component" value="Unassembled WGS sequence"/>
</dbReference>
<evidence type="ECO:0000256" key="1">
    <source>
        <dbReference type="SAM" id="Phobius"/>
    </source>
</evidence>
<gene>
    <name evidence="2" type="ORF">OLEA9_A014609</name>
</gene>
<dbReference type="Gramene" id="OE9A014609T1">
    <property type="protein sequence ID" value="OE9A014609C1"/>
    <property type="gene ID" value="OE9A014609"/>
</dbReference>
<feature type="transmembrane region" description="Helical" evidence="1">
    <location>
        <begin position="32"/>
        <end position="55"/>
    </location>
</feature>
<reference evidence="2 3" key="1">
    <citation type="submission" date="2019-12" db="EMBL/GenBank/DDBJ databases">
        <authorList>
            <person name="Alioto T."/>
            <person name="Alioto T."/>
            <person name="Gomez Garrido J."/>
        </authorList>
    </citation>
    <scope>NUCLEOTIDE SEQUENCE [LARGE SCALE GENOMIC DNA]</scope>
</reference>
<organism evidence="2 3">
    <name type="scientific">Olea europaea subsp. europaea</name>
    <dbReference type="NCBI Taxonomy" id="158383"/>
    <lineage>
        <taxon>Eukaryota</taxon>
        <taxon>Viridiplantae</taxon>
        <taxon>Streptophyta</taxon>
        <taxon>Embryophyta</taxon>
        <taxon>Tracheophyta</taxon>
        <taxon>Spermatophyta</taxon>
        <taxon>Magnoliopsida</taxon>
        <taxon>eudicotyledons</taxon>
        <taxon>Gunneridae</taxon>
        <taxon>Pentapetalae</taxon>
        <taxon>asterids</taxon>
        <taxon>lamiids</taxon>
        <taxon>Lamiales</taxon>
        <taxon>Oleaceae</taxon>
        <taxon>Oleeae</taxon>
        <taxon>Olea</taxon>
    </lineage>
</organism>
<evidence type="ECO:0000313" key="2">
    <source>
        <dbReference type="EMBL" id="CAA3028997.1"/>
    </source>
</evidence>
<keyword evidence="1" id="KW-1133">Transmembrane helix</keyword>
<dbReference type="EMBL" id="CACTIH010009280">
    <property type="protein sequence ID" value="CAA3028997.1"/>
    <property type="molecule type" value="Genomic_DNA"/>
</dbReference>
<accession>A0A8S0VCD4</accession>
<sequence length="125" mass="14296">MGLLNLALKALRVAKKALIVCFLKSGRLHLDYYAGFNGVLFLFYICTLPSMSWLAKIVHNLSGYAAQITLLVSFLGFRSIRLWYFHGVACWNFPIHHEEGEVLKELVALKHETLALLKYKKIKTK</sequence>